<reference evidence="2" key="1">
    <citation type="journal article" date="2019" name="Int. J. Syst. Evol. Microbiol.">
        <title>The Global Catalogue of Microorganisms (GCM) 10K type strain sequencing project: providing services to taxonomists for standard genome sequencing and annotation.</title>
        <authorList>
            <consortium name="The Broad Institute Genomics Platform"/>
            <consortium name="The Broad Institute Genome Sequencing Center for Infectious Disease"/>
            <person name="Wu L."/>
            <person name="Ma J."/>
        </authorList>
    </citation>
    <scope>NUCLEOTIDE SEQUENCE [LARGE SCALE GENOMIC DNA]</scope>
    <source>
        <strain evidence="2">CCUG 61948</strain>
    </source>
</reference>
<protein>
    <submittedName>
        <fullName evidence="1">Uncharacterized protein</fullName>
    </submittedName>
</protein>
<accession>A0ABW3B207</accession>
<proteinExistence type="predicted"/>
<dbReference type="Proteomes" id="UP001597012">
    <property type="component" value="Unassembled WGS sequence"/>
</dbReference>
<evidence type="ECO:0000313" key="2">
    <source>
        <dbReference type="Proteomes" id="UP001597012"/>
    </source>
</evidence>
<dbReference type="RefSeq" id="WP_379932515.1">
    <property type="nucleotide sequence ID" value="NZ_JBHTHY010000003.1"/>
</dbReference>
<organism evidence="1 2">
    <name type="scientific">Maribacter chungangensis</name>
    <dbReference type="NCBI Taxonomy" id="1069117"/>
    <lineage>
        <taxon>Bacteria</taxon>
        <taxon>Pseudomonadati</taxon>
        <taxon>Bacteroidota</taxon>
        <taxon>Flavobacteriia</taxon>
        <taxon>Flavobacteriales</taxon>
        <taxon>Flavobacteriaceae</taxon>
        <taxon>Maribacter</taxon>
    </lineage>
</organism>
<gene>
    <name evidence="1" type="ORF">ACFQZJ_04125</name>
</gene>
<name>A0ABW3B207_9FLAO</name>
<comment type="caution">
    <text evidence="1">The sequence shown here is derived from an EMBL/GenBank/DDBJ whole genome shotgun (WGS) entry which is preliminary data.</text>
</comment>
<dbReference type="EMBL" id="JBHTHY010000003">
    <property type="protein sequence ID" value="MFD0796634.1"/>
    <property type="molecule type" value="Genomic_DNA"/>
</dbReference>
<evidence type="ECO:0000313" key="1">
    <source>
        <dbReference type="EMBL" id="MFD0796634.1"/>
    </source>
</evidence>
<keyword evidence="2" id="KW-1185">Reference proteome</keyword>
<sequence length="95" mass="10895">MVRLRANSKLVFDVKVAPGYRDGNDVYHLRRKRATAIRFSSSGVLLSVYRFFGGGNHQEIEDCFPSLYNRQEYKAHIKITDATHGGVRISYCLKE</sequence>